<dbReference type="AlphaFoldDB" id="A0A9W8RQS5"/>
<protein>
    <submittedName>
        <fullName evidence="2">Uncharacterized protein</fullName>
    </submittedName>
</protein>
<evidence type="ECO:0000256" key="1">
    <source>
        <dbReference type="SAM" id="SignalP"/>
    </source>
</evidence>
<feature type="chain" id="PRO_5040829442" evidence="1">
    <location>
        <begin position="23"/>
        <end position="137"/>
    </location>
</feature>
<gene>
    <name evidence="2" type="ORF">NW762_012224</name>
</gene>
<dbReference type="OrthoDB" id="5059275at2759"/>
<comment type="caution">
    <text evidence="2">The sequence shown here is derived from an EMBL/GenBank/DDBJ whole genome shotgun (WGS) entry which is preliminary data.</text>
</comment>
<proteinExistence type="predicted"/>
<name>A0A9W8RQS5_9HYPO</name>
<evidence type="ECO:0000313" key="2">
    <source>
        <dbReference type="EMBL" id="KAJ4249878.1"/>
    </source>
</evidence>
<sequence length="137" mass="14978">MKLYAVFSVATLLLGSSSTVEASQCKGPPCGRFENDTPWAAKWADLGMKSDLCQLKTVAKPVKCKQNDLAARSSRGGYFHSPRVDVDAFCYANRKYYVRFGPRGQQQSVGAGVWIKINSLQTAKCVAKNGEPHCTVL</sequence>
<keyword evidence="1" id="KW-0732">Signal</keyword>
<dbReference type="Proteomes" id="UP001152049">
    <property type="component" value="Unassembled WGS sequence"/>
</dbReference>
<feature type="signal peptide" evidence="1">
    <location>
        <begin position="1"/>
        <end position="22"/>
    </location>
</feature>
<evidence type="ECO:0000313" key="3">
    <source>
        <dbReference type="Proteomes" id="UP001152049"/>
    </source>
</evidence>
<accession>A0A9W8RQS5</accession>
<dbReference type="EMBL" id="JAOQAZ010000032">
    <property type="protein sequence ID" value="KAJ4249878.1"/>
    <property type="molecule type" value="Genomic_DNA"/>
</dbReference>
<reference evidence="2" key="1">
    <citation type="submission" date="2022-09" db="EMBL/GenBank/DDBJ databases">
        <title>Fusarium specimens isolated from Avocado Roots.</title>
        <authorList>
            <person name="Stajich J."/>
            <person name="Roper C."/>
            <person name="Heimlech-Rivalta G."/>
        </authorList>
    </citation>
    <scope>NUCLEOTIDE SEQUENCE</scope>
    <source>
        <strain evidence="2">CF00136</strain>
    </source>
</reference>
<organism evidence="2 3">
    <name type="scientific">Fusarium torreyae</name>
    <dbReference type="NCBI Taxonomy" id="1237075"/>
    <lineage>
        <taxon>Eukaryota</taxon>
        <taxon>Fungi</taxon>
        <taxon>Dikarya</taxon>
        <taxon>Ascomycota</taxon>
        <taxon>Pezizomycotina</taxon>
        <taxon>Sordariomycetes</taxon>
        <taxon>Hypocreomycetidae</taxon>
        <taxon>Hypocreales</taxon>
        <taxon>Nectriaceae</taxon>
        <taxon>Fusarium</taxon>
    </lineage>
</organism>
<keyword evidence="3" id="KW-1185">Reference proteome</keyword>